<dbReference type="Proteomes" id="UP000603141">
    <property type="component" value="Unassembled WGS sequence"/>
</dbReference>
<protein>
    <submittedName>
        <fullName evidence="1">Glycosyltransferase family 4 protein</fullName>
    </submittedName>
</protein>
<keyword evidence="2" id="KW-1185">Reference proteome</keyword>
<organism evidence="1 2">
    <name type="scientific">Luteolibacter pohnpeiensis</name>
    <dbReference type="NCBI Taxonomy" id="454153"/>
    <lineage>
        <taxon>Bacteria</taxon>
        <taxon>Pseudomonadati</taxon>
        <taxon>Verrucomicrobiota</taxon>
        <taxon>Verrucomicrobiia</taxon>
        <taxon>Verrucomicrobiales</taxon>
        <taxon>Verrucomicrobiaceae</taxon>
        <taxon>Luteolibacter</taxon>
    </lineage>
</organism>
<dbReference type="AlphaFoldDB" id="A0A934S8N5"/>
<sequence length="451" mass="50149">MKKLRVLIIAEAANPDLTSVALIGYSLSQALASRCDMHLVTESRNAESILAAGVSAEHFTAIDNPAQRIAFRMAKFLRGGNSLGWTIHSAFTTLAYPIFERKTWRRFAERLKNGEFDLVHRITPLSPTTPSFLADKLAKIQVPLILGPLNGGVPWPAGFDQVRRAEREWLGYCRDLYRLLPGVKTTRHNAAALILASRHTYQEVTNGHPDLETKAIWLPENAIDPERFPEISIDPPPPPDDRPLHVAFVGRLVPYKGADMLLEAAAPLIRNRQITLEIIGDGPQMNELQQIVDREKLADGVQLPGWVAHEEVRRHLTHAQIFAFPSVREFGGGVVLEAMAMGLTPVVLDYGGPAELIPDGCGIVIPIGDREAIINRFREALENLIGDPKAVHQMGLQAQRYVRNHFTWKAKARQIETIYYWVIADSPDPKPNLMLSPANETSEDGSISFQS</sequence>
<dbReference type="PANTHER" id="PTHR12526">
    <property type="entry name" value="GLYCOSYLTRANSFERASE"/>
    <property type="match status" value="1"/>
</dbReference>
<dbReference type="EMBL" id="JAENIJ010000019">
    <property type="protein sequence ID" value="MBK1883274.1"/>
    <property type="molecule type" value="Genomic_DNA"/>
</dbReference>
<dbReference type="RefSeq" id="WP_200271230.1">
    <property type="nucleotide sequence ID" value="NZ_JAENIJ010000019.1"/>
</dbReference>
<dbReference type="Pfam" id="PF13692">
    <property type="entry name" value="Glyco_trans_1_4"/>
    <property type="match status" value="1"/>
</dbReference>
<evidence type="ECO:0000313" key="2">
    <source>
        <dbReference type="Proteomes" id="UP000603141"/>
    </source>
</evidence>
<gene>
    <name evidence="1" type="ORF">JIN85_12680</name>
</gene>
<proteinExistence type="predicted"/>
<reference evidence="1" key="1">
    <citation type="submission" date="2021-01" db="EMBL/GenBank/DDBJ databases">
        <title>Modified the classification status of verrucomicrobia.</title>
        <authorList>
            <person name="Feng X."/>
        </authorList>
    </citation>
    <scope>NUCLEOTIDE SEQUENCE</scope>
    <source>
        <strain evidence="1">KCTC 22041</strain>
    </source>
</reference>
<evidence type="ECO:0000313" key="1">
    <source>
        <dbReference type="EMBL" id="MBK1883274.1"/>
    </source>
</evidence>
<name>A0A934S8N5_9BACT</name>
<dbReference type="CDD" id="cd03801">
    <property type="entry name" value="GT4_PimA-like"/>
    <property type="match status" value="1"/>
</dbReference>
<dbReference type="Gene3D" id="3.40.50.2000">
    <property type="entry name" value="Glycogen Phosphorylase B"/>
    <property type="match status" value="2"/>
</dbReference>
<dbReference type="SUPFAM" id="SSF53756">
    <property type="entry name" value="UDP-Glycosyltransferase/glycogen phosphorylase"/>
    <property type="match status" value="1"/>
</dbReference>
<accession>A0A934S8N5</accession>
<comment type="caution">
    <text evidence="1">The sequence shown here is derived from an EMBL/GenBank/DDBJ whole genome shotgun (WGS) entry which is preliminary data.</text>
</comment>